<evidence type="ECO:0000313" key="1">
    <source>
        <dbReference type="EMBL" id="EGP82275.1"/>
    </source>
</evidence>
<dbReference type="AlphaFoldDB" id="F9XR48"/>
<reference evidence="1 2" key="1">
    <citation type="journal article" date="2011" name="PLoS Genet.">
        <title>Finished genome of the fungal wheat pathogen Mycosphaerella graminicola reveals dispensome structure, chromosome plasticity, and stealth pathogenesis.</title>
        <authorList>
            <person name="Goodwin S.B."/>
            <person name="Ben M'barek S."/>
            <person name="Dhillon B."/>
            <person name="Wittenberg A.H.J."/>
            <person name="Crane C.F."/>
            <person name="Hane J.K."/>
            <person name="Foster A.J."/>
            <person name="Van der Lee T.A.J."/>
            <person name="Grimwood J."/>
            <person name="Aerts A."/>
            <person name="Antoniw J."/>
            <person name="Bailey A."/>
            <person name="Bluhm B."/>
            <person name="Bowler J."/>
            <person name="Bristow J."/>
            <person name="van der Burgt A."/>
            <person name="Canto-Canche B."/>
            <person name="Churchill A.C.L."/>
            <person name="Conde-Ferraez L."/>
            <person name="Cools H.J."/>
            <person name="Coutinho P.M."/>
            <person name="Csukai M."/>
            <person name="Dehal P."/>
            <person name="De Wit P."/>
            <person name="Donzelli B."/>
            <person name="van de Geest H.C."/>
            <person name="van Ham R.C.H.J."/>
            <person name="Hammond-Kosack K.E."/>
            <person name="Henrissat B."/>
            <person name="Kilian A."/>
            <person name="Kobayashi A.K."/>
            <person name="Koopmann E."/>
            <person name="Kourmpetis Y."/>
            <person name="Kuzniar A."/>
            <person name="Lindquist E."/>
            <person name="Lombard V."/>
            <person name="Maliepaard C."/>
            <person name="Martins N."/>
            <person name="Mehrabi R."/>
            <person name="Nap J.P.H."/>
            <person name="Ponomarenko A."/>
            <person name="Rudd J.J."/>
            <person name="Salamov A."/>
            <person name="Schmutz J."/>
            <person name="Schouten H.J."/>
            <person name="Shapiro H."/>
            <person name="Stergiopoulos I."/>
            <person name="Torriani S.F.F."/>
            <person name="Tu H."/>
            <person name="de Vries R.P."/>
            <person name="Waalwijk C."/>
            <person name="Ware S.B."/>
            <person name="Wiebenga A."/>
            <person name="Zwiers L.-H."/>
            <person name="Oliver R.P."/>
            <person name="Grigoriev I.V."/>
            <person name="Kema G.H.J."/>
        </authorList>
    </citation>
    <scope>NUCLEOTIDE SEQUENCE [LARGE SCALE GENOMIC DNA]</scope>
    <source>
        <strain evidence="2">CBS 115943 / IPO323</strain>
    </source>
</reference>
<dbReference type="KEGG" id="ztr:MYCGRDRAFT_97710"/>
<dbReference type="GeneID" id="13399875"/>
<dbReference type="HOGENOM" id="CLU_2039909_0_0_1"/>
<sequence length="121" mass="13349">MVKFLRYPYWSLASLSTVIQADIFAIIQLIKDASRATSAASVRMAASLSACSPSRNATSLKLQSRLHIAKGKTEDALSSTHRHLDRTSYWRAEECEPLKAAAKQTKVDTISLRLEIDALNA</sequence>
<evidence type="ECO:0000313" key="2">
    <source>
        <dbReference type="Proteomes" id="UP000008062"/>
    </source>
</evidence>
<accession>F9XR48</accession>
<keyword evidence="2" id="KW-1185">Reference proteome</keyword>
<gene>
    <name evidence="1" type="ORF">MYCGRDRAFT_97710</name>
</gene>
<name>F9XR48_ZYMTI</name>
<organism evidence="1 2">
    <name type="scientific">Zymoseptoria tritici (strain CBS 115943 / IPO323)</name>
    <name type="common">Speckled leaf blotch fungus</name>
    <name type="synonym">Septoria tritici</name>
    <dbReference type="NCBI Taxonomy" id="336722"/>
    <lineage>
        <taxon>Eukaryota</taxon>
        <taxon>Fungi</taxon>
        <taxon>Dikarya</taxon>
        <taxon>Ascomycota</taxon>
        <taxon>Pezizomycotina</taxon>
        <taxon>Dothideomycetes</taxon>
        <taxon>Dothideomycetidae</taxon>
        <taxon>Mycosphaerellales</taxon>
        <taxon>Mycosphaerellaceae</taxon>
        <taxon>Zymoseptoria</taxon>
    </lineage>
</organism>
<proteinExistence type="predicted"/>
<dbReference type="EMBL" id="CM001211">
    <property type="protein sequence ID" value="EGP82275.1"/>
    <property type="molecule type" value="Genomic_DNA"/>
</dbReference>
<dbReference type="RefSeq" id="XP_003847299.1">
    <property type="nucleotide sequence ID" value="XM_003847251.1"/>
</dbReference>
<dbReference type="InParanoid" id="F9XR48"/>
<dbReference type="Proteomes" id="UP000008062">
    <property type="component" value="Chromosome 16"/>
</dbReference>
<protein>
    <submittedName>
        <fullName evidence="1">Uncharacterized protein</fullName>
    </submittedName>
</protein>